<dbReference type="RefSeq" id="WP_216063986.1">
    <property type="nucleotide sequence ID" value="NZ_CP123764.1"/>
</dbReference>
<gene>
    <name evidence="1" type="ORF">Q4521_02285</name>
</gene>
<dbReference type="Pfam" id="PF06945">
    <property type="entry name" value="DUF1289"/>
    <property type="match status" value="1"/>
</dbReference>
<dbReference type="AlphaFoldDB" id="A0AAW7X1D6"/>
<reference evidence="1" key="1">
    <citation type="submission" date="2023-07" db="EMBL/GenBank/DDBJ databases">
        <title>Genome content predicts the carbon catabolic preferences of heterotrophic bacteria.</title>
        <authorList>
            <person name="Gralka M."/>
        </authorList>
    </citation>
    <scope>NUCLEOTIDE SEQUENCE</scope>
    <source>
        <strain evidence="1">I3M17_2</strain>
    </source>
</reference>
<dbReference type="EMBL" id="JAUOPB010000001">
    <property type="protein sequence ID" value="MDO6421292.1"/>
    <property type="molecule type" value="Genomic_DNA"/>
</dbReference>
<dbReference type="PANTHER" id="PTHR35175">
    <property type="entry name" value="DUF1289 DOMAIN-CONTAINING PROTEIN"/>
    <property type="match status" value="1"/>
</dbReference>
<proteinExistence type="predicted"/>
<dbReference type="PANTHER" id="PTHR35175:SF1">
    <property type="entry name" value="OXIDOREDUCTASE"/>
    <property type="match status" value="1"/>
</dbReference>
<sequence>MHRQTRVSCIKSMVRRVKTPCIGVCSTGIGDSVCRGCKRFTHEVIHWNGYTEEEKAHIIRRLDVLLSQVIYGKFAIDNPVLLEQGLKHQHIRYDPIASPSTWLFTLLKAGATQIKDLTVFGCRVLPDWRGVSLPELRDTIDADFFTLSQVHYERYFRV</sequence>
<dbReference type="InterPro" id="IPR010710">
    <property type="entry name" value="DUF1289"/>
</dbReference>
<evidence type="ECO:0000313" key="1">
    <source>
        <dbReference type="EMBL" id="MDO6421292.1"/>
    </source>
</evidence>
<protein>
    <submittedName>
        <fullName evidence="1">DUF1289 domain-containing protein</fullName>
    </submittedName>
</protein>
<dbReference type="Proteomes" id="UP001169760">
    <property type="component" value="Unassembled WGS sequence"/>
</dbReference>
<comment type="caution">
    <text evidence="1">The sequence shown here is derived from an EMBL/GenBank/DDBJ whole genome shotgun (WGS) entry which is preliminary data.</text>
</comment>
<organism evidence="1 2">
    <name type="scientific">Saccharophagus degradans</name>
    <dbReference type="NCBI Taxonomy" id="86304"/>
    <lineage>
        <taxon>Bacteria</taxon>
        <taxon>Pseudomonadati</taxon>
        <taxon>Pseudomonadota</taxon>
        <taxon>Gammaproteobacteria</taxon>
        <taxon>Cellvibrionales</taxon>
        <taxon>Cellvibrionaceae</taxon>
        <taxon>Saccharophagus</taxon>
    </lineage>
</organism>
<name>A0AAW7X1D6_9GAMM</name>
<evidence type="ECO:0000313" key="2">
    <source>
        <dbReference type="Proteomes" id="UP001169760"/>
    </source>
</evidence>
<accession>A0AAW7X1D6</accession>